<dbReference type="AlphaFoldDB" id="A0D3Q0"/>
<protein>
    <submittedName>
        <fullName evidence="2">Uncharacterized protein</fullName>
    </submittedName>
</protein>
<organism evidence="2 3">
    <name type="scientific">Paramecium tetraurelia</name>
    <dbReference type="NCBI Taxonomy" id="5888"/>
    <lineage>
        <taxon>Eukaryota</taxon>
        <taxon>Sar</taxon>
        <taxon>Alveolata</taxon>
        <taxon>Ciliophora</taxon>
        <taxon>Intramacronucleata</taxon>
        <taxon>Oligohymenophorea</taxon>
        <taxon>Peniculida</taxon>
        <taxon>Parameciidae</taxon>
        <taxon>Paramecium</taxon>
    </lineage>
</organism>
<reference evidence="2 3" key="1">
    <citation type="journal article" date="2006" name="Nature">
        <title>Global trends of whole-genome duplications revealed by the ciliate Paramecium tetraurelia.</title>
        <authorList>
            <consortium name="Genoscope"/>
            <person name="Aury J.-M."/>
            <person name="Jaillon O."/>
            <person name="Duret L."/>
            <person name="Noel B."/>
            <person name="Jubin C."/>
            <person name="Porcel B.M."/>
            <person name="Segurens B."/>
            <person name="Daubin V."/>
            <person name="Anthouard V."/>
            <person name="Aiach N."/>
            <person name="Arnaiz O."/>
            <person name="Billaut A."/>
            <person name="Beisson J."/>
            <person name="Blanc I."/>
            <person name="Bouhouche K."/>
            <person name="Camara F."/>
            <person name="Duharcourt S."/>
            <person name="Guigo R."/>
            <person name="Gogendeau D."/>
            <person name="Katinka M."/>
            <person name="Keller A.-M."/>
            <person name="Kissmehl R."/>
            <person name="Klotz C."/>
            <person name="Koll F."/>
            <person name="Le Moue A."/>
            <person name="Lepere C."/>
            <person name="Malinsky S."/>
            <person name="Nowacki M."/>
            <person name="Nowak J.K."/>
            <person name="Plattner H."/>
            <person name="Poulain J."/>
            <person name="Ruiz F."/>
            <person name="Serrano V."/>
            <person name="Zagulski M."/>
            <person name="Dessen P."/>
            <person name="Betermier M."/>
            <person name="Weissenbach J."/>
            <person name="Scarpelli C."/>
            <person name="Schachter V."/>
            <person name="Sperling L."/>
            <person name="Meyer E."/>
            <person name="Cohen J."/>
            <person name="Wincker P."/>
        </authorList>
    </citation>
    <scope>NUCLEOTIDE SEQUENCE [LARGE SCALE GENOMIC DNA]</scope>
    <source>
        <strain evidence="2 3">Stock d4-2</strain>
    </source>
</reference>
<keyword evidence="1" id="KW-0175">Coiled coil</keyword>
<dbReference type="InParanoid" id="A0D3Q0"/>
<evidence type="ECO:0000313" key="3">
    <source>
        <dbReference type="Proteomes" id="UP000000600"/>
    </source>
</evidence>
<dbReference type="GeneID" id="5030849"/>
<keyword evidence="3" id="KW-1185">Reference proteome</keyword>
<dbReference type="InterPro" id="IPR052986">
    <property type="entry name" value="VLIG_GTPase"/>
</dbReference>
<gene>
    <name evidence="2" type="ORF">GSPATT00013155001</name>
</gene>
<evidence type="ECO:0000256" key="1">
    <source>
        <dbReference type="SAM" id="Coils"/>
    </source>
</evidence>
<sequence>MNYKIVYQQLIDQNTDWQQLLNFLKQKDFCSQNNINQVITNNLVIIQKLKEKLFALLNLSRFTQIDEYGYHYLEIFKILLCFVESNKNLDEQEGKQLEMIIGTLLEQQILIQWNQSNLKQQKKLLLQYKLKGKNIQSFQKNYHLFSFDQKQFIKLCTISSAEKLLENVKKQISLLLYCQNFKWEKEMDKKKIDQHLLQDQGFESVYFSLIFYFLQQYCYIKYNDFNQLQGKLSKVKIDQRQRWLNTFISKAKSNNQDQIYLFMINHTVQFSIQKEEYFLKENIFKLLEFNQQKQNQIWPLLQKNYEENSQFDFFCQLKFLPLFKFKKIIAQFKKMSVAKPEIQNSTNLNQQFTNQYFNQHSTESQLFTIYLLFSNPSREFTNSIKRALVLTFLSNENRDINFYINELIKHEKNIFYGDVVLLLGLLEQKFKESIASIIKLYNIDSSFMQLKATMILMKYFMCHQKLANKKESFQIFEDLLEELSLKNEKEMLSLKLLFGKDRFQILFVELINYYLISDIKNKKRCMKILKNLVPISLGKSEEKIQTFKALYLCLSPWLLNYLILLNTKAIITQSMFKRTLIIIFTIIKQKEQFTKFLLTNLHSLINKPCYHFDQVLTARERQISDKLNFKLNLIQFLNSGNYHEMLLKECVLLYKEDPVFYEDNLGKINYFNNIKLHSAYFLQKETFEYCPQKGCFSLEDFNISLTETSQEQEKMIVQDWLDDIKDISKFKKLIPFFFNIIKRGESSKKLLSIITSYRRKVQQSIKITNNMKSLFQLFFNNSNDELQVMLLKLYSSMFPVPLIFQNPYLQHAKRETDLYVFNEKMYYVFQQSFSIINFSLSSKQTQIGKTQLINEIFYKQEKFETQDTCQLNNNTIDIMFDTQFNGSRNFCVADAHGQIPIDILIKILPLFRLWIIQVDSLKELKDTQDKLNEITRIVPTINHKICIIIRNHKETEEIIKEFNKIQLKYESDGIRIHKIIDLDQKGLDKSIREMELQNAQTFIFKEIQYRNKITASKNDQEFLNVIKTFDTDQRLISKQFIEDRAIIKDLEEELNRLIQKPFGFYDQEAFPIRSIEYKLKVLKEKQNESIQQINNQGQNETQSKINQKNVMLSNNQLLQQDIKNQITDLEVQIKNAQLSNILKIFCKIFNQNQVRKFNEINTYKLQEENQEINDSLMKLKKERDILKQKKSELKKESSLVIFEDEKNKEYKKKFR</sequence>
<proteinExistence type="predicted"/>
<feature type="coiled-coil region" evidence="1">
    <location>
        <begin position="1119"/>
        <end position="1196"/>
    </location>
</feature>
<dbReference type="EMBL" id="CT868274">
    <property type="protein sequence ID" value="CAK77667.1"/>
    <property type="molecule type" value="Genomic_DNA"/>
</dbReference>
<accession>A0D3Q0</accession>
<dbReference type="KEGG" id="ptm:GSPATT00013155001"/>
<evidence type="ECO:0000313" key="2">
    <source>
        <dbReference type="EMBL" id="CAK77667.1"/>
    </source>
</evidence>
<dbReference type="HOGENOM" id="CLU_269314_0_0_1"/>
<dbReference type="PANTHER" id="PTHR14819">
    <property type="entry name" value="GTP-BINDING"/>
    <property type="match status" value="1"/>
</dbReference>
<dbReference type="RefSeq" id="XP_001445064.1">
    <property type="nucleotide sequence ID" value="XM_001445027.1"/>
</dbReference>
<dbReference type="Proteomes" id="UP000000600">
    <property type="component" value="Unassembled WGS sequence"/>
</dbReference>
<dbReference type="PANTHER" id="PTHR14819:SF25">
    <property type="entry name" value="CHROMOSOME UNDETERMINED SCAFFOLD_52, WHOLE GENOME SHOTGUN SEQUENCE"/>
    <property type="match status" value="1"/>
</dbReference>
<name>A0D3Q0_PARTE</name>